<evidence type="ECO:0000313" key="2">
    <source>
        <dbReference type="Proteomes" id="UP000230066"/>
    </source>
</evidence>
<evidence type="ECO:0000313" key="1">
    <source>
        <dbReference type="EMBL" id="THD21579.1"/>
    </source>
</evidence>
<dbReference type="Proteomes" id="UP000230066">
    <property type="component" value="Unassembled WGS sequence"/>
</dbReference>
<gene>
    <name evidence="1" type="ORF">D915_006695</name>
</gene>
<evidence type="ECO:0008006" key="3">
    <source>
        <dbReference type="Google" id="ProtNLM"/>
    </source>
</evidence>
<protein>
    <recommendedName>
        <fullName evidence="3">Sec1 family domain-containing protein 2</fullName>
    </recommendedName>
</protein>
<reference evidence="1" key="1">
    <citation type="submission" date="2019-03" db="EMBL/GenBank/DDBJ databases">
        <title>Improved annotation for the trematode Fasciola hepatica.</title>
        <authorList>
            <person name="Choi Y.-J."/>
            <person name="Martin J."/>
            <person name="Mitreva M."/>
        </authorList>
    </citation>
    <scope>NUCLEOTIDE SEQUENCE [LARGE SCALE GENOMIC DNA]</scope>
</reference>
<sequence length="653" mass="73038">MLSIREVGCLCDLFHNHDAFLMDSLAMMQLSSWTLSSGKIRTLNISLIENNQIVECTKPVFILFDPISNSVLSGVIRLCRMLDLKCAQIYTTVPAAVNSPVIGASLDGLDYPSSPITINCPRLGSQRVEIRKLLSDFPDFMVLMKPHDLNLDQTNAAFHDLNNWLWEIKALEEVYSLGCDAGIVAEQFVSHFAPVLDRKKWLCSNNKRSTACVIFVSDLALIDPVACVEPYIKPNHILDSVFSELCPDGHSLRVSWDSLLDWKNTETCPNLEESLSYEEFTTDLLNTSKLETHVLFTRYLLSKEQDALTNIQRDIQDVADAVSYSLPELTKIPRNKSQWAELLVRQVRELLIPVCESGKLELLTRLEFAMAVSLAFSAFLHRSLNESHGDSGTSSVSLEKLLVRYERSLVVAGQLDAKLLSQLEEPTKCEPIIMQAINQARKVTYLDDIFLFLVYILSLLPAQSPVSDLTWQSMATLMQSGKRSRESTTVRGRGFLIPSYMSVDKLIQNLKALREERRKLPCYNCLWSSQPRYRSPLVQLVGDLRTASLQPSEASPALKGLKYHSSISGSTKWLSGLSRYIPLGGSGQHLTASHNVDYVVLVIMGSVSFALARDLLETAHGHANRESPFKLKIIANRFIGGMPGLSGFFKMAE</sequence>
<name>A0A4E0R0Y2_FASHE</name>
<keyword evidence="2" id="KW-1185">Reference proteome</keyword>
<accession>A0A4E0R0Y2</accession>
<organism evidence="1 2">
    <name type="scientific">Fasciola hepatica</name>
    <name type="common">Liver fluke</name>
    <dbReference type="NCBI Taxonomy" id="6192"/>
    <lineage>
        <taxon>Eukaryota</taxon>
        <taxon>Metazoa</taxon>
        <taxon>Spiralia</taxon>
        <taxon>Lophotrochozoa</taxon>
        <taxon>Platyhelminthes</taxon>
        <taxon>Trematoda</taxon>
        <taxon>Digenea</taxon>
        <taxon>Plagiorchiida</taxon>
        <taxon>Echinostomata</taxon>
        <taxon>Echinostomatoidea</taxon>
        <taxon>Fasciolidae</taxon>
        <taxon>Fasciola</taxon>
    </lineage>
</organism>
<dbReference type="EMBL" id="JXXN02003417">
    <property type="protein sequence ID" value="THD21579.1"/>
    <property type="molecule type" value="Genomic_DNA"/>
</dbReference>
<dbReference type="AlphaFoldDB" id="A0A4E0R0Y2"/>
<proteinExistence type="predicted"/>
<comment type="caution">
    <text evidence="1">The sequence shown here is derived from an EMBL/GenBank/DDBJ whole genome shotgun (WGS) entry which is preliminary data.</text>
</comment>